<dbReference type="Proteomes" id="UP001595821">
    <property type="component" value="Unassembled WGS sequence"/>
</dbReference>
<dbReference type="InterPro" id="IPR052018">
    <property type="entry name" value="PHP_domain"/>
</dbReference>
<protein>
    <submittedName>
        <fullName evidence="2">PHP domain-containing protein</fullName>
    </submittedName>
</protein>
<dbReference type="NCBIfam" id="NF038032">
    <property type="entry name" value="CehA_McbA_metalo"/>
    <property type="match status" value="1"/>
</dbReference>
<evidence type="ECO:0000259" key="1">
    <source>
        <dbReference type="SMART" id="SM00481"/>
    </source>
</evidence>
<dbReference type="Pfam" id="PF02811">
    <property type="entry name" value="PHP"/>
    <property type="match status" value="1"/>
</dbReference>
<dbReference type="SMART" id="SM00481">
    <property type="entry name" value="POLIIIAc"/>
    <property type="match status" value="1"/>
</dbReference>
<dbReference type="RefSeq" id="WP_246975550.1">
    <property type="nucleotide sequence ID" value="NZ_CP095398.1"/>
</dbReference>
<sequence>MIEADLHIHTSKSYDSLQSPEIVARYAEQAGLDAIAITDHNAYGAHEEVRSKTDSVLVIPGQEIRTSDYDDLVGLFLDQPVESTTFTSAIDEIHRQDGIAILPHPYRKVSEYPRSLLHQVDAIERINARSKEKNNAAAGELAAESTLPTVGGSDAHTPWEIGRARTRIEAATLSPAALKTALLEGKVQPLGTESPYYLFHGLSYGMELYKSMRETVVGQK</sequence>
<organism evidence="2 3">
    <name type="scientific">Natribaculum luteum</name>
    <dbReference type="NCBI Taxonomy" id="1586232"/>
    <lineage>
        <taxon>Archaea</taxon>
        <taxon>Methanobacteriati</taxon>
        <taxon>Methanobacteriota</taxon>
        <taxon>Stenosarchaea group</taxon>
        <taxon>Halobacteria</taxon>
        <taxon>Halobacteriales</taxon>
        <taxon>Natrialbaceae</taxon>
        <taxon>Natribaculum</taxon>
    </lineage>
</organism>
<dbReference type="AlphaFoldDB" id="A0ABD5NX47"/>
<gene>
    <name evidence="2" type="ORF">ACFOZ7_06590</name>
</gene>
<dbReference type="GeneID" id="71856420"/>
<dbReference type="Gene3D" id="3.20.20.140">
    <property type="entry name" value="Metal-dependent hydrolases"/>
    <property type="match status" value="1"/>
</dbReference>
<evidence type="ECO:0000313" key="2">
    <source>
        <dbReference type="EMBL" id="MFC4246664.1"/>
    </source>
</evidence>
<evidence type="ECO:0000313" key="3">
    <source>
        <dbReference type="Proteomes" id="UP001595821"/>
    </source>
</evidence>
<dbReference type="InterPro" id="IPR016195">
    <property type="entry name" value="Pol/histidinol_Pase-like"/>
</dbReference>
<dbReference type="InterPro" id="IPR003141">
    <property type="entry name" value="Pol/His_phosphatase_N"/>
</dbReference>
<dbReference type="CDD" id="cd07432">
    <property type="entry name" value="PHP_HisPPase"/>
    <property type="match status" value="1"/>
</dbReference>
<dbReference type="PANTHER" id="PTHR42924">
    <property type="entry name" value="EXONUCLEASE"/>
    <property type="match status" value="1"/>
</dbReference>
<comment type="caution">
    <text evidence="2">The sequence shown here is derived from an EMBL/GenBank/DDBJ whole genome shotgun (WGS) entry which is preliminary data.</text>
</comment>
<feature type="domain" description="Polymerase/histidinol phosphatase N-terminal" evidence="1">
    <location>
        <begin position="4"/>
        <end position="68"/>
    </location>
</feature>
<accession>A0ABD5NX47</accession>
<dbReference type="PANTHER" id="PTHR42924:SF3">
    <property type="entry name" value="POLYMERASE_HISTIDINOL PHOSPHATASE N-TERMINAL DOMAIN-CONTAINING PROTEIN"/>
    <property type="match status" value="1"/>
</dbReference>
<dbReference type="Pfam" id="PF13263">
    <property type="entry name" value="PHP_C"/>
    <property type="match status" value="1"/>
</dbReference>
<dbReference type="EMBL" id="JBHSDJ010000014">
    <property type="protein sequence ID" value="MFC4246664.1"/>
    <property type="molecule type" value="Genomic_DNA"/>
</dbReference>
<dbReference type="InterPro" id="IPR004013">
    <property type="entry name" value="PHP_dom"/>
</dbReference>
<reference evidence="2 3" key="1">
    <citation type="journal article" date="2014" name="Int. J. Syst. Evol. Microbiol.">
        <title>Complete genome sequence of Corynebacterium casei LMG S-19264T (=DSM 44701T), isolated from a smear-ripened cheese.</title>
        <authorList>
            <consortium name="US DOE Joint Genome Institute (JGI-PGF)"/>
            <person name="Walter F."/>
            <person name="Albersmeier A."/>
            <person name="Kalinowski J."/>
            <person name="Ruckert C."/>
        </authorList>
    </citation>
    <scope>NUCLEOTIDE SEQUENCE [LARGE SCALE GENOMIC DNA]</scope>
    <source>
        <strain evidence="2 3">IBRC-M 10912</strain>
    </source>
</reference>
<name>A0ABD5NX47_9EURY</name>
<proteinExistence type="predicted"/>
<dbReference type="SUPFAM" id="SSF89550">
    <property type="entry name" value="PHP domain-like"/>
    <property type="match status" value="1"/>
</dbReference>